<evidence type="ECO:0000256" key="1">
    <source>
        <dbReference type="SAM" id="MobiDB-lite"/>
    </source>
</evidence>
<proteinExistence type="predicted"/>
<dbReference type="AlphaFoldDB" id="A0ABD2ATK8"/>
<sequence length="79" mass="8168">MSRLFPRVVRAQPTQSSTPRSGVTSAECIEACLRRCVAAAVAVAIAATVTATATATATTFGGASYFSLAIPQPFLCFRA</sequence>
<keyword evidence="3" id="KW-1185">Reference proteome</keyword>
<evidence type="ECO:0000313" key="3">
    <source>
        <dbReference type="Proteomes" id="UP001607303"/>
    </source>
</evidence>
<dbReference type="Proteomes" id="UP001607303">
    <property type="component" value="Unassembled WGS sequence"/>
</dbReference>
<accession>A0ABD2ATK8</accession>
<organism evidence="2 3">
    <name type="scientific">Vespula maculifrons</name>
    <name type="common">Eastern yellow jacket</name>
    <name type="synonym">Wasp</name>
    <dbReference type="NCBI Taxonomy" id="7453"/>
    <lineage>
        <taxon>Eukaryota</taxon>
        <taxon>Metazoa</taxon>
        <taxon>Ecdysozoa</taxon>
        <taxon>Arthropoda</taxon>
        <taxon>Hexapoda</taxon>
        <taxon>Insecta</taxon>
        <taxon>Pterygota</taxon>
        <taxon>Neoptera</taxon>
        <taxon>Endopterygota</taxon>
        <taxon>Hymenoptera</taxon>
        <taxon>Apocrita</taxon>
        <taxon>Aculeata</taxon>
        <taxon>Vespoidea</taxon>
        <taxon>Vespidae</taxon>
        <taxon>Vespinae</taxon>
        <taxon>Vespula</taxon>
    </lineage>
</organism>
<dbReference type="EMBL" id="JAYRBN010000114">
    <property type="protein sequence ID" value="KAL2723250.1"/>
    <property type="molecule type" value="Genomic_DNA"/>
</dbReference>
<name>A0ABD2ATK8_VESMC</name>
<feature type="compositionally biased region" description="Polar residues" evidence="1">
    <location>
        <begin position="12"/>
        <end position="22"/>
    </location>
</feature>
<feature type="region of interest" description="Disordered" evidence="1">
    <location>
        <begin position="1"/>
        <end position="22"/>
    </location>
</feature>
<gene>
    <name evidence="2" type="ORF">V1477_019101</name>
</gene>
<reference evidence="2 3" key="1">
    <citation type="journal article" date="2024" name="Ann. Entomol. Soc. Am.">
        <title>Genomic analyses of the southern and eastern yellowjacket wasps (Hymenoptera: Vespidae) reveal evolutionary signatures of social life.</title>
        <authorList>
            <person name="Catto M.A."/>
            <person name="Caine P.B."/>
            <person name="Orr S.E."/>
            <person name="Hunt B.G."/>
            <person name="Goodisman M.A.D."/>
        </authorList>
    </citation>
    <scope>NUCLEOTIDE SEQUENCE [LARGE SCALE GENOMIC DNA]</scope>
    <source>
        <strain evidence="2">232</strain>
        <tissue evidence="2">Head and thorax</tissue>
    </source>
</reference>
<evidence type="ECO:0000313" key="2">
    <source>
        <dbReference type="EMBL" id="KAL2723250.1"/>
    </source>
</evidence>
<protein>
    <submittedName>
        <fullName evidence="2">Uncharacterized protein</fullName>
    </submittedName>
</protein>
<comment type="caution">
    <text evidence="2">The sequence shown here is derived from an EMBL/GenBank/DDBJ whole genome shotgun (WGS) entry which is preliminary data.</text>
</comment>